<organism evidence="2 3">
    <name type="scientific">Protopolystoma xenopodis</name>
    <dbReference type="NCBI Taxonomy" id="117903"/>
    <lineage>
        <taxon>Eukaryota</taxon>
        <taxon>Metazoa</taxon>
        <taxon>Spiralia</taxon>
        <taxon>Lophotrochozoa</taxon>
        <taxon>Platyhelminthes</taxon>
        <taxon>Monogenea</taxon>
        <taxon>Polyopisthocotylea</taxon>
        <taxon>Polystomatidea</taxon>
        <taxon>Polystomatidae</taxon>
        <taxon>Protopolystoma</taxon>
    </lineage>
</organism>
<gene>
    <name evidence="2" type="ORF">PXEA_LOCUS16241</name>
</gene>
<reference evidence="2" key="1">
    <citation type="submission" date="2018-11" db="EMBL/GenBank/DDBJ databases">
        <authorList>
            <consortium name="Pathogen Informatics"/>
        </authorList>
    </citation>
    <scope>NUCLEOTIDE SEQUENCE</scope>
</reference>
<name>A0A3S5AFU4_9PLAT</name>
<dbReference type="AlphaFoldDB" id="A0A3S5AFU4"/>
<protein>
    <recommendedName>
        <fullName evidence="1">Protein kinase domain-containing protein</fullName>
    </recommendedName>
</protein>
<comment type="caution">
    <text evidence="2">The sequence shown here is derived from an EMBL/GenBank/DDBJ whole genome shotgun (WGS) entry which is preliminary data.</text>
</comment>
<evidence type="ECO:0000313" key="2">
    <source>
        <dbReference type="EMBL" id="VEL22801.1"/>
    </source>
</evidence>
<proteinExistence type="predicted"/>
<dbReference type="GO" id="GO:0005524">
    <property type="term" value="F:ATP binding"/>
    <property type="evidence" value="ECO:0007669"/>
    <property type="project" value="InterPro"/>
</dbReference>
<keyword evidence="3" id="KW-1185">Reference proteome</keyword>
<evidence type="ECO:0000313" key="3">
    <source>
        <dbReference type="Proteomes" id="UP000784294"/>
    </source>
</evidence>
<dbReference type="Gene3D" id="1.10.510.10">
    <property type="entry name" value="Transferase(Phosphotransferase) domain 1"/>
    <property type="match status" value="1"/>
</dbReference>
<evidence type="ECO:0000259" key="1">
    <source>
        <dbReference type="PROSITE" id="PS50011"/>
    </source>
</evidence>
<dbReference type="InterPro" id="IPR011009">
    <property type="entry name" value="Kinase-like_dom_sf"/>
</dbReference>
<accession>A0A3S5AFU4</accession>
<dbReference type="InterPro" id="IPR000719">
    <property type="entry name" value="Prot_kinase_dom"/>
</dbReference>
<dbReference type="GO" id="GO:0004672">
    <property type="term" value="F:protein kinase activity"/>
    <property type="evidence" value="ECO:0007669"/>
    <property type="project" value="InterPro"/>
</dbReference>
<dbReference type="Proteomes" id="UP000784294">
    <property type="component" value="Unassembled WGS sequence"/>
</dbReference>
<dbReference type="SUPFAM" id="SSF56112">
    <property type="entry name" value="Protein kinase-like (PK-like)"/>
    <property type="match status" value="1"/>
</dbReference>
<sequence length="53" mass="6023">MHHLELVYRDLKPENILIDQHGYLKVSSDVHSTLTFVRPLLTSRLSTSVGTFG</sequence>
<dbReference type="PROSITE" id="PS00108">
    <property type="entry name" value="PROTEIN_KINASE_ST"/>
    <property type="match status" value="1"/>
</dbReference>
<dbReference type="EMBL" id="CAAALY010058452">
    <property type="protein sequence ID" value="VEL22801.1"/>
    <property type="molecule type" value="Genomic_DNA"/>
</dbReference>
<feature type="domain" description="Protein kinase" evidence="1">
    <location>
        <begin position="1"/>
        <end position="53"/>
    </location>
</feature>
<dbReference type="InterPro" id="IPR008271">
    <property type="entry name" value="Ser/Thr_kinase_AS"/>
</dbReference>
<dbReference type="PROSITE" id="PS50011">
    <property type="entry name" value="PROTEIN_KINASE_DOM"/>
    <property type="match status" value="1"/>
</dbReference>